<keyword evidence="3" id="KW-1185">Reference proteome</keyword>
<name>A0A2I0AYA1_9ASPA</name>
<sequence>MVGLNDSCPCCGHKRRWWTALDRWASCPAPQITSAIPHPAKFARSSSFPAAHYHPSQQSPSPPPPPSPAAANHFHHSGSAALPLPPPPPPPDKEEECKKEEADQEEKKDARDVKMMKLKISGAEGVKINIKCECGSLQEIALCFP</sequence>
<dbReference type="AlphaFoldDB" id="A0A2I0AYA1"/>
<dbReference type="EMBL" id="KZ451937">
    <property type="protein sequence ID" value="PKA60514.1"/>
    <property type="molecule type" value="Genomic_DNA"/>
</dbReference>
<feature type="region of interest" description="Disordered" evidence="1">
    <location>
        <begin position="38"/>
        <end position="111"/>
    </location>
</feature>
<accession>A0A2I0AYA1</accession>
<dbReference type="Proteomes" id="UP000236161">
    <property type="component" value="Unassembled WGS sequence"/>
</dbReference>
<proteinExistence type="predicted"/>
<dbReference type="OrthoDB" id="10623155at2759"/>
<feature type="compositionally biased region" description="Basic and acidic residues" evidence="1">
    <location>
        <begin position="91"/>
        <end position="111"/>
    </location>
</feature>
<reference evidence="2 3" key="1">
    <citation type="journal article" date="2017" name="Nature">
        <title>The Apostasia genome and the evolution of orchids.</title>
        <authorList>
            <person name="Zhang G.Q."/>
            <person name="Liu K.W."/>
            <person name="Li Z."/>
            <person name="Lohaus R."/>
            <person name="Hsiao Y.Y."/>
            <person name="Niu S.C."/>
            <person name="Wang J.Y."/>
            <person name="Lin Y.C."/>
            <person name="Xu Q."/>
            <person name="Chen L.J."/>
            <person name="Yoshida K."/>
            <person name="Fujiwara S."/>
            <person name="Wang Z.W."/>
            <person name="Zhang Y.Q."/>
            <person name="Mitsuda N."/>
            <person name="Wang M."/>
            <person name="Liu G.H."/>
            <person name="Pecoraro L."/>
            <person name="Huang H.X."/>
            <person name="Xiao X.J."/>
            <person name="Lin M."/>
            <person name="Wu X.Y."/>
            <person name="Wu W.L."/>
            <person name="Chen Y.Y."/>
            <person name="Chang S.B."/>
            <person name="Sakamoto S."/>
            <person name="Ohme-Takagi M."/>
            <person name="Yagi M."/>
            <person name="Zeng S.J."/>
            <person name="Shen C.Y."/>
            <person name="Yeh C.M."/>
            <person name="Luo Y.B."/>
            <person name="Tsai W.C."/>
            <person name="Van de Peer Y."/>
            <person name="Liu Z.J."/>
        </authorList>
    </citation>
    <scope>NUCLEOTIDE SEQUENCE [LARGE SCALE GENOMIC DNA]</scope>
    <source>
        <strain evidence="3">cv. Shenzhen</strain>
        <tissue evidence="2">Stem</tissue>
    </source>
</reference>
<evidence type="ECO:0000313" key="2">
    <source>
        <dbReference type="EMBL" id="PKA60514.1"/>
    </source>
</evidence>
<gene>
    <name evidence="2" type="ORF">AXF42_Ash017920</name>
</gene>
<organism evidence="2 3">
    <name type="scientific">Apostasia shenzhenica</name>
    <dbReference type="NCBI Taxonomy" id="1088818"/>
    <lineage>
        <taxon>Eukaryota</taxon>
        <taxon>Viridiplantae</taxon>
        <taxon>Streptophyta</taxon>
        <taxon>Embryophyta</taxon>
        <taxon>Tracheophyta</taxon>
        <taxon>Spermatophyta</taxon>
        <taxon>Magnoliopsida</taxon>
        <taxon>Liliopsida</taxon>
        <taxon>Asparagales</taxon>
        <taxon>Orchidaceae</taxon>
        <taxon>Apostasioideae</taxon>
        <taxon>Apostasia</taxon>
    </lineage>
</organism>
<evidence type="ECO:0000256" key="1">
    <source>
        <dbReference type="SAM" id="MobiDB-lite"/>
    </source>
</evidence>
<evidence type="ECO:0000313" key="3">
    <source>
        <dbReference type="Proteomes" id="UP000236161"/>
    </source>
</evidence>
<protein>
    <submittedName>
        <fullName evidence="2">Uncharacterized protein</fullName>
    </submittedName>
</protein>